<dbReference type="InterPro" id="IPR002035">
    <property type="entry name" value="VWF_A"/>
</dbReference>
<dbReference type="PROSITE" id="PS50234">
    <property type="entry name" value="VWFA"/>
    <property type="match status" value="1"/>
</dbReference>
<sequence length="336" mass="35060">MTVPGLGLLSLSGFGDPVWLFALAVPAALLAVYLAAQGRRRQRMRRFADVAAAPSIAPARPSPWRHLPMAVLLLALLPLTIALAQPTRDVRVPRNRAVIMLVIDVSQSMMATDVPPNRLAAAKQAAKQFAEHVTAGVNLGLIAFAGTANVLVSPNPDHQATVKALDNLRPDDRTATGDAIFAALQAIQTVNAVLMGPGDKPAPARIVLLSDGKENKPDNPNNNDGAYTAARAARAQGVPISTIAFGTATGHVAVNNETVPVPVDADTMKAVAQLSGGQTATAETIDELNDKFSAVEDQMGYQIARGSASAGWLRLAVIVAGIGAALALLINRRLPV</sequence>
<dbReference type="AlphaFoldDB" id="A0A318HF95"/>
<evidence type="ECO:0000256" key="2">
    <source>
        <dbReference type="ARBA" id="ARBA00022692"/>
    </source>
</evidence>
<protein>
    <submittedName>
        <fullName evidence="7">Ca-activated chloride channel family protein</fullName>
    </submittedName>
</protein>
<dbReference type="NCBIfam" id="NF010238">
    <property type="entry name" value="PRK13685.1"/>
    <property type="match status" value="1"/>
</dbReference>
<evidence type="ECO:0000256" key="1">
    <source>
        <dbReference type="ARBA" id="ARBA00022475"/>
    </source>
</evidence>
<name>A0A318HF95_9MYCO</name>
<feature type="domain" description="VWFA" evidence="6">
    <location>
        <begin position="98"/>
        <end position="299"/>
    </location>
</feature>
<keyword evidence="4 5" id="KW-0472">Membrane</keyword>
<dbReference type="SMART" id="SM00327">
    <property type="entry name" value="VWA"/>
    <property type="match status" value="1"/>
</dbReference>
<dbReference type="OrthoDB" id="8882959at2"/>
<dbReference type="EMBL" id="QJJU01000031">
    <property type="protein sequence ID" value="PXX00895.1"/>
    <property type="molecule type" value="Genomic_DNA"/>
</dbReference>
<dbReference type="InterPro" id="IPR036465">
    <property type="entry name" value="vWFA_dom_sf"/>
</dbReference>
<dbReference type="PANTHER" id="PTHR22550:SF5">
    <property type="entry name" value="LEUCINE ZIPPER PROTEIN 4"/>
    <property type="match status" value="1"/>
</dbReference>
<keyword evidence="8" id="KW-1185">Reference proteome</keyword>
<dbReference type="SUPFAM" id="SSF53300">
    <property type="entry name" value="vWA-like"/>
    <property type="match status" value="1"/>
</dbReference>
<reference evidence="8" key="1">
    <citation type="submission" date="2018-05" db="EMBL/GenBank/DDBJ databases">
        <authorList>
            <person name="Deangelis K."/>
            <person name="Huntemann M."/>
            <person name="Clum A."/>
            <person name="Pillay M."/>
            <person name="Palaniappan K."/>
            <person name="Varghese N."/>
            <person name="Mikhailova N."/>
            <person name="Stamatis D."/>
            <person name="Reddy T."/>
            <person name="Daum C."/>
            <person name="Shapiro N."/>
            <person name="Ivanova N."/>
            <person name="Kyrpides N."/>
            <person name="Woyke T."/>
        </authorList>
    </citation>
    <scope>NUCLEOTIDE SEQUENCE [LARGE SCALE GENOMIC DNA]</scope>
    <source>
        <strain evidence="8">GAS496</strain>
    </source>
</reference>
<dbReference type="PANTHER" id="PTHR22550">
    <property type="entry name" value="SPORE GERMINATION PROTEIN"/>
    <property type="match status" value="1"/>
</dbReference>
<feature type="transmembrane region" description="Helical" evidence="5">
    <location>
        <begin position="18"/>
        <end position="36"/>
    </location>
</feature>
<dbReference type="Proteomes" id="UP000247781">
    <property type="component" value="Unassembled WGS sequence"/>
</dbReference>
<evidence type="ECO:0000259" key="6">
    <source>
        <dbReference type="PROSITE" id="PS50234"/>
    </source>
</evidence>
<reference evidence="7 8" key="2">
    <citation type="submission" date="2018-06" db="EMBL/GenBank/DDBJ databases">
        <title>Sequencing of bacterial isolates from soil warming experiment in Harvard Forest, Massachusetts, USA.</title>
        <authorList>
            <person name="Deangelis K.PhD."/>
        </authorList>
    </citation>
    <scope>NUCLEOTIDE SEQUENCE [LARGE SCALE GENOMIC DNA]</scope>
    <source>
        <strain evidence="7 8">GAS496</strain>
    </source>
</reference>
<dbReference type="InterPro" id="IPR050768">
    <property type="entry name" value="UPF0353/GerABKA_families"/>
</dbReference>
<evidence type="ECO:0000256" key="4">
    <source>
        <dbReference type="ARBA" id="ARBA00023136"/>
    </source>
</evidence>
<gene>
    <name evidence="7" type="ORF">C8E89_13137</name>
</gene>
<keyword evidence="2 5" id="KW-0812">Transmembrane</keyword>
<dbReference type="Pfam" id="PF13519">
    <property type="entry name" value="VWA_2"/>
    <property type="match status" value="1"/>
</dbReference>
<dbReference type="RefSeq" id="WP_110319626.1">
    <property type="nucleotide sequence ID" value="NZ_QJJU01000031.1"/>
</dbReference>
<evidence type="ECO:0000313" key="7">
    <source>
        <dbReference type="EMBL" id="PXX00895.1"/>
    </source>
</evidence>
<keyword evidence="3 5" id="KW-1133">Transmembrane helix</keyword>
<accession>A0A318HF95</accession>
<comment type="caution">
    <text evidence="7">The sequence shown here is derived from an EMBL/GenBank/DDBJ whole genome shotgun (WGS) entry which is preliminary data.</text>
</comment>
<dbReference type="Gene3D" id="3.40.50.410">
    <property type="entry name" value="von Willebrand factor, type A domain"/>
    <property type="match status" value="1"/>
</dbReference>
<organism evidence="7 8">
    <name type="scientific">Mycolicibacterium moriokaense</name>
    <dbReference type="NCBI Taxonomy" id="39691"/>
    <lineage>
        <taxon>Bacteria</taxon>
        <taxon>Bacillati</taxon>
        <taxon>Actinomycetota</taxon>
        <taxon>Actinomycetes</taxon>
        <taxon>Mycobacteriales</taxon>
        <taxon>Mycobacteriaceae</taxon>
        <taxon>Mycolicibacterium</taxon>
    </lineage>
</organism>
<keyword evidence="1" id="KW-1003">Cell membrane</keyword>
<feature type="transmembrane region" description="Helical" evidence="5">
    <location>
        <begin position="311"/>
        <end position="330"/>
    </location>
</feature>
<evidence type="ECO:0000256" key="5">
    <source>
        <dbReference type="SAM" id="Phobius"/>
    </source>
</evidence>
<proteinExistence type="predicted"/>
<evidence type="ECO:0000313" key="8">
    <source>
        <dbReference type="Proteomes" id="UP000247781"/>
    </source>
</evidence>
<evidence type="ECO:0000256" key="3">
    <source>
        <dbReference type="ARBA" id="ARBA00022989"/>
    </source>
</evidence>